<evidence type="ECO:0000313" key="2">
    <source>
        <dbReference type="Proteomes" id="UP001149860"/>
    </source>
</evidence>
<gene>
    <name evidence="1" type="ORF">O0236_008260</name>
</gene>
<evidence type="ECO:0000313" key="1">
    <source>
        <dbReference type="EMBL" id="XFD39383.1"/>
    </source>
</evidence>
<name>A0ACD5DDC0_9LACO</name>
<keyword evidence="2" id="KW-1185">Reference proteome</keyword>
<dbReference type="Proteomes" id="UP001149860">
    <property type="component" value="Chromosome"/>
</dbReference>
<reference evidence="1" key="1">
    <citation type="submission" date="2024-08" db="EMBL/GenBank/DDBJ databases">
        <title>Lentilactobacillus sp. nov., isolated from tree bark.</title>
        <authorList>
            <person name="Phuengjayaem S."/>
            <person name="Tanasupawat S."/>
        </authorList>
    </citation>
    <scope>NUCLEOTIDE SEQUENCE</scope>
    <source>
        <strain evidence="1">SPB1-3</strain>
    </source>
</reference>
<dbReference type="EMBL" id="CP168151">
    <property type="protein sequence ID" value="XFD39383.1"/>
    <property type="molecule type" value="Genomic_DNA"/>
</dbReference>
<protein>
    <submittedName>
        <fullName evidence="1">MerR family transcriptional regulator</fullName>
    </submittedName>
</protein>
<sequence>MVETSKGGLFNTEKLIFGIRQVTQITGVSSRQLRYWEQQNYISPIQQKKGTSRQYDMHTLLKIANIQRFLSQGFTLSVAVEKAIKVGREAPLIRDFVLSRMNGVNIESDDRATIDFGFLDDSHKQRVLGVIDHGKTSFEIIDEV</sequence>
<proteinExistence type="predicted"/>
<organism evidence="1 2">
    <name type="scientific">Lentilactobacillus terminaliae</name>
    <dbReference type="NCBI Taxonomy" id="3003483"/>
    <lineage>
        <taxon>Bacteria</taxon>
        <taxon>Bacillati</taxon>
        <taxon>Bacillota</taxon>
        <taxon>Bacilli</taxon>
        <taxon>Lactobacillales</taxon>
        <taxon>Lactobacillaceae</taxon>
        <taxon>Lentilactobacillus</taxon>
    </lineage>
</organism>
<accession>A0ACD5DDC0</accession>